<evidence type="ECO:0000313" key="3">
    <source>
        <dbReference type="Proteomes" id="UP000005481"/>
    </source>
</evidence>
<keyword evidence="1" id="KW-0472">Membrane</keyword>
<proteinExistence type="predicted"/>
<dbReference type="STRING" id="861450.HMPREF0080_01531"/>
<keyword evidence="3" id="KW-1185">Reference proteome</keyword>
<sequence length="64" mass="7619">MYKFTLFLHVCQNFIGCFSILYDIPVIFLCFYEFLPAPLPCRNPSCTAVFRERALSFMQKEQRN</sequence>
<organism evidence="2 3">
    <name type="scientific">Anaeroglobus geminatus F0357</name>
    <dbReference type="NCBI Taxonomy" id="861450"/>
    <lineage>
        <taxon>Bacteria</taxon>
        <taxon>Bacillati</taxon>
        <taxon>Bacillota</taxon>
        <taxon>Negativicutes</taxon>
        <taxon>Veillonellales</taxon>
        <taxon>Veillonellaceae</taxon>
        <taxon>Anaeroglobus</taxon>
    </lineage>
</organism>
<reference evidence="2 3" key="1">
    <citation type="submission" date="2011-08" db="EMBL/GenBank/DDBJ databases">
        <authorList>
            <person name="Weinstock G."/>
            <person name="Sodergren E."/>
            <person name="Clifton S."/>
            <person name="Fulton L."/>
            <person name="Fulton B."/>
            <person name="Courtney L."/>
            <person name="Fronick C."/>
            <person name="Harrison M."/>
            <person name="Strong C."/>
            <person name="Farmer C."/>
            <person name="Delahaunty K."/>
            <person name="Markovic C."/>
            <person name="Hall O."/>
            <person name="Minx P."/>
            <person name="Tomlinson C."/>
            <person name="Mitreva M."/>
            <person name="Hou S."/>
            <person name="Chen J."/>
            <person name="Wollam A."/>
            <person name="Pepin K.H."/>
            <person name="Johnson M."/>
            <person name="Bhonagiri V."/>
            <person name="Zhang X."/>
            <person name="Suruliraj S."/>
            <person name="Warren W."/>
            <person name="Chinwalla A."/>
            <person name="Mardis E.R."/>
            <person name="Wilson R.K."/>
        </authorList>
    </citation>
    <scope>NUCLEOTIDE SEQUENCE [LARGE SCALE GENOMIC DNA]</scope>
    <source>
        <strain evidence="2 3">F0357</strain>
    </source>
</reference>
<dbReference type="EMBL" id="AGCJ01000068">
    <property type="protein sequence ID" value="EHM39399.1"/>
    <property type="molecule type" value="Genomic_DNA"/>
</dbReference>
<comment type="caution">
    <text evidence="2">The sequence shown here is derived from an EMBL/GenBank/DDBJ whole genome shotgun (WGS) entry which is preliminary data.</text>
</comment>
<gene>
    <name evidence="2" type="ORF">HMPREF0080_01531</name>
</gene>
<dbReference type="Proteomes" id="UP000005481">
    <property type="component" value="Unassembled WGS sequence"/>
</dbReference>
<evidence type="ECO:0000313" key="2">
    <source>
        <dbReference type="EMBL" id="EHM39399.1"/>
    </source>
</evidence>
<dbReference type="HOGENOM" id="CLU_2857847_0_0_9"/>
<keyword evidence="1" id="KW-0812">Transmembrane</keyword>
<name>G9YIN7_9FIRM</name>
<dbReference type="AlphaFoldDB" id="G9YIN7"/>
<accession>G9YIN7</accession>
<keyword evidence="1" id="KW-1133">Transmembrane helix</keyword>
<feature type="transmembrane region" description="Helical" evidence="1">
    <location>
        <begin position="6"/>
        <end position="32"/>
    </location>
</feature>
<protein>
    <submittedName>
        <fullName evidence="2">Uncharacterized protein</fullName>
    </submittedName>
</protein>
<evidence type="ECO:0000256" key="1">
    <source>
        <dbReference type="SAM" id="Phobius"/>
    </source>
</evidence>